<proteinExistence type="inferred from homology"/>
<keyword evidence="2 5" id="KW-0285">Flavoprotein</keyword>
<evidence type="ECO:0000259" key="6">
    <source>
        <dbReference type="Pfam" id="PF00881"/>
    </source>
</evidence>
<evidence type="ECO:0000256" key="4">
    <source>
        <dbReference type="ARBA" id="ARBA00023002"/>
    </source>
</evidence>
<evidence type="ECO:0000256" key="1">
    <source>
        <dbReference type="ARBA" id="ARBA00008366"/>
    </source>
</evidence>
<sequence length="246" mass="27099">MNQTIELLTSHRSERSYLNKPIADDILDNIIAAAHLAPTSVNSQQVSLVVTRDAKQRARIAELAGGQPWIAQAPVFITVVLDMYKTRLGIEMSGKQQVAHQSIESLISGTTDVGIALGALMTAARSYGLGIVPIGGIRRNPQAMIELLQLPELTFPVVGLVLGYVDQPAHQKPRLPIASFRHDEHYHPEALPAAINAYNQTLAAYWQKIGRSDGDDWGHNTASYYQHVYYPDVLPAIQKQGFKLDK</sequence>
<dbReference type="Gene3D" id="3.40.109.10">
    <property type="entry name" value="NADH Oxidase"/>
    <property type="match status" value="1"/>
</dbReference>
<evidence type="ECO:0000313" key="7">
    <source>
        <dbReference type="EMBL" id="ATA20614.1"/>
    </source>
</evidence>
<dbReference type="EMBL" id="CP014136">
    <property type="protein sequence ID" value="ATA20614.1"/>
    <property type="molecule type" value="Genomic_DNA"/>
</dbReference>
<feature type="domain" description="Nitroreductase" evidence="6">
    <location>
        <begin position="9"/>
        <end position="164"/>
    </location>
</feature>
<protein>
    <submittedName>
        <fullName evidence="7">NADPH-dependent oxidoreductase</fullName>
    </submittedName>
</protein>
<dbReference type="RefSeq" id="WP_095847199.1">
    <property type="nucleotide sequence ID" value="NZ_CP014136.1"/>
</dbReference>
<keyword evidence="3 5" id="KW-0288">FMN</keyword>
<dbReference type="KEGG" id="gqu:AWC35_15390"/>
<evidence type="ECO:0000256" key="3">
    <source>
        <dbReference type="ARBA" id="ARBA00022643"/>
    </source>
</evidence>
<keyword evidence="5" id="KW-0521">NADP</keyword>
<evidence type="ECO:0000256" key="5">
    <source>
        <dbReference type="PIRNR" id="PIRNR005426"/>
    </source>
</evidence>
<dbReference type="InterPro" id="IPR029479">
    <property type="entry name" value="Nitroreductase"/>
</dbReference>
<dbReference type="SUPFAM" id="SSF55469">
    <property type="entry name" value="FMN-dependent nitroreductase-like"/>
    <property type="match status" value="1"/>
</dbReference>
<keyword evidence="8" id="KW-1185">Reference proteome</keyword>
<dbReference type="Pfam" id="PF00881">
    <property type="entry name" value="Nitroreductase"/>
    <property type="match status" value="1"/>
</dbReference>
<dbReference type="InterPro" id="IPR000415">
    <property type="entry name" value="Nitroreductase-like"/>
</dbReference>
<comment type="similarity">
    <text evidence="1 5">Belongs to the flavin oxidoreductase frp family.</text>
</comment>
<dbReference type="GO" id="GO:0016491">
    <property type="term" value="F:oxidoreductase activity"/>
    <property type="evidence" value="ECO:0007669"/>
    <property type="project" value="UniProtKB-UniRule"/>
</dbReference>
<dbReference type="PIRSF" id="PIRSF005426">
    <property type="entry name" value="Frp"/>
    <property type="match status" value="1"/>
</dbReference>
<keyword evidence="4 5" id="KW-0560">Oxidoreductase</keyword>
<dbReference type="Proteomes" id="UP000217182">
    <property type="component" value="Chromosome"/>
</dbReference>
<organism evidence="7 8">
    <name type="scientific">Gibbsiella quercinecans</name>
    <dbReference type="NCBI Taxonomy" id="929813"/>
    <lineage>
        <taxon>Bacteria</taxon>
        <taxon>Pseudomonadati</taxon>
        <taxon>Pseudomonadota</taxon>
        <taxon>Gammaproteobacteria</taxon>
        <taxon>Enterobacterales</taxon>
        <taxon>Yersiniaceae</taxon>
        <taxon>Gibbsiella</taxon>
    </lineage>
</organism>
<reference evidence="7 8" key="1">
    <citation type="submission" date="2016-01" db="EMBL/GenBank/DDBJ databases">
        <authorList>
            <person name="Oliw E.H."/>
        </authorList>
    </citation>
    <scope>NUCLEOTIDE SEQUENCE [LARGE SCALE GENOMIC DNA]</scope>
    <source>
        <strain evidence="7 8">FRB97</strain>
    </source>
</reference>
<dbReference type="PANTHER" id="PTHR43425:SF2">
    <property type="entry name" value="OXYGEN-INSENSITIVE NADPH NITROREDUCTASE"/>
    <property type="match status" value="1"/>
</dbReference>
<dbReference type="AlphaFoldDB" id="A0A250B372"/>
<gene>
    <name evidence="7" type="ORF">AWC35_15390</name>
</gene>
<evidence type="ECO:0000313" key="8">
    <source>
        <dbReference type="Proteomes" id="UP000217182"/>
    </source>
</evidence>
<dbReference type="CDD" id="cd02146">
    <property type="entry name" value="NfsA-like"/>
    <property type="match status" value="1"/>
</dbReference>
<accession>A0A250B372</accession>
<dbReference type="OrthoDB" id="3181400at2"/>
<dbReference type="PANTHER" id="PTHR43425">
    <property type="entry name" value="OXYGEN-INSENSITIVE NADPH NITROREDUCTASE"/>
    <property type="match status" value="1"/>
</dbReference>
<evidence type="ECO:0000256" key="2">
    <source>
        <dbReference type="ARBA" id="ARBA00022630"/>
    </source>
</evidence>
<dbReference type="InterPro" id="IPR016446">
    <property type="entry name" value="Flavin_OxRdtase_Frp"/>
</dbReference>
<name>A0A250B372_9GAMM</name>